<dbReference type="FunFam" id="1.10.510.10:FF:000611">
    <property type="entry name" value="CMGC family protein kinase"/>
    <property type="match status" value="1"/>
</dbReference>
<dbReference type="SMART" id="SM00220">
    <property type="entry name" value="S_TKc"/>
    <property type="match status" value="1"/>
</dbReference>
<dbReference type="GO" id="GO:0000082">
    <property type="term" value="P:G1/S transition of mitotic cell cycle"/>
    <property type="evidence" value="ECO:0007669"/>
    <property type="project" value="TreeGrafter"/>
</dbReference>
<dbReference type="InterPro" id="IPR050108">
    <property type="entry name" value="CDK"/>
</dbReference>
<gene>
    <name evidence="6" type="ORF">VNO80_25796</name>
</gene>
<dbReference type="InterPro" id="IPR011009">
    <property type="entry name" value="Kinase-like_dom_sf"/>
</dbReference>
<dbReference type="InterPro" id="IPR000719">
    <property type="entry name" value="Prot_kinase_dom"/>
</dbReference>
<keyword evidence="4" id="KW-0732">Signal</keyword>
<dbReference type="Proteomes" id="UP001374584">
    <property type="component" value="Unassembled WGS sequence"/>
</dbReference>
<proteinExistence type="inferred from homology"/>
<dbReference type="GO" id="GO:0010468">
    <property type="term" value="P:regulation of gene expression"/>
    <property type="evidence" value="ECO:0007669"/>
    <property type="project" value="TreeGrafter"/>
</dbReference>
<protein>
    <recommendedName>
        <fullName evidence="5">Protein kinase domain-containing protein</fullName>
    </recommendedName>
</protein>
<organism evidence="6 7">
    <name type="scientific">Phaseolus coccineus</name>
    <name type="common">Scarlet runner bean</name>
    <name type="synonym">Phaseolus multiflorus</name>
    <dbReference type="NCBI Taxonomy" id="3886"/>
    <lineage>
        <taxon>Eukaryota</taxon>
        <taxon>Viridiplantae</taxon>
        <taxon>Streptophyta</taxon>
        <taxon>Embryophyta</taxon>
        <taxon>Tracheophyta</taxon>
        <taxon>Spermatophyta</taxon>
        <taxon>Magnoliopsida</taxon>
        <taxon>eudicotyledons</taxon>
        <taxon>Gunneridae</taxon>
        <taxon>Pentapetalae</taxon>
        <taxon>rosids</taxon>
        <taxon>fabids</taxon>
        <taxon>Fabales</taxon>
        <taxon>Fabaceae</taxon>
        <taxon>Papilionoideae</taxon>
        <taxon>50 kb inversion clade</taxon>
        <taxon>NPAAA clade</taxon>
        <taxon>indigoferoid/millettioid clade</taxon>
        <taxon>Phaseoleae</taxon>
        <taxon>Phaseolus</taxon>
    </lineage>
</organism>
<dbReference type="GO" id="GO:0004693">
    <property type="term" value="F:cyclin-dependent protein serine/threonine kinase activity"/>
    <property type="evidence" value="ECO:0007669"/>
    <property type="project" value="TreeGrafter"/>
</dbReference>
<dbReference type="Pfam" id="PF00069">
    <property type="entry name" value="Pkinase"/>
    <property type="match status" value="1"/>
</dbReference>
<dbReference type="PROSITE" id="PS50011">
    <property type="entry name" value="PROTEIN_KINASE_DOM"/>
    <property type="match status" value="1"/>
</dbReference>
<dbReference type="PROSITE" id="PS00108">
    <property type="entry name" value="PROTEIN_KINASE_ST"/>
    <property type="match status" value="1"/>
</dbReference>
<evidence type="ECO:0000313" key="7">
    <source>
        <dbReference type="Proteomes" id="UP001374584"/>
    </source>
</evidence>
<keyword evidence="3" id="KW-0067">ATP-binding</keyword>
<keyword evidence="7" id="KW-1185">Reference proteome</keyword>
<evidence type="ECO:0000256" key="1">
    <source>
        <dbReference type="ARBA" id="ARBA00006485"/>
    </source>
</evidence>
<name>A0AAN9LUU8_PHACN</name>
<evidence type="ECO:0000256" key="4">
    <source>
        <dbReference type="SAM" id="SignalP"/>
    </source>
</evidence>
<dbReference type="InterPro" id="IPR008271">
    <property type="entry name" value="Ser/Thr_kinase_AS"/>
</dbReference>
<feature type="signal peptide" evidence="4">
    <location>
        <begin position="1"/>
        <end position="21"/>
    </location>
</feature>
<dbReference type="PANTHER" id="PTHR24056">
    <property type="entry name" value="CELL DIVISION PROTEIN KINASE"/>
    <property type="match status" value="1"/>
</dbReference>
<dbReference type="PANTHER" id="PTHR24056:SF366">
    <property type="entry name" value="CYCLIN-DEPENDENT KINASE"/>
    <property type="match status" value="1"/>
</dbReference>
<dbReference type="GO" id="GO:0005634">
    <property type="term" value="C:nucleus"/>
    <property type="evidence" value="ECO:0007669"/>
    <property type="project" value="TreeGrafter"/>
</dbReference>
<dbReference type="GO" id="GO:0000307">
    <property type="term" value="C:cyclin-dependent protein kinase holoenzyme complex"/>
    <property type="evidence" value="ECO:0007669"/>
    <property type="project" value="TreeGrafter"/>
</dbReference>
<feature type="domain" description="Protein kinase" evidence="5">
    <location>
        <begin position="38"/>
        <end position="320"/>
    </location>
</feature>
<dbReference type="Gene3D" id="1.10.510.10">
    <property type="entry name" value="Transferase(Phosphotransferase) domain 1"/>
    <property type="match status" value="1"/>
</dbReference>
<evidence type="ECO:0000259" key="5">
    <source>
        <dbReference type="PROSITE" id="PS50011"/>
    </source>
</evidence>
<reference evidence="6 7" key="1">
    <citation type="submission" date="2024-01" db="EMBL/GenBank/DDBJ databases">
        <title>The genomes of 5 underutilized Papilionoideae crops provide insights into root nodulation and disease resistanc.</title>
        <authorList>
            <person name="Jiang F."/>
        </authorList>
    </citation>
    <scope>NUCLEOTIDE SEQUENCE [LARGE SCALE GENOMIC DNA]</scope>
    <source>
        <strain evidence="6">JINMINGXINNONG_FW02</strain>
        <tissue evidence="6">Leaves</tissue>
    </source>
</reference>
<sequence>MWWFGNWIHSFDSLMARLAWCNICEKGDEYNDSSLMNLEILEMAAEGGYGRVFRCRDVDSGALVAMKEITIIGMSQGVPSAIIREVSFLKDLHHDNIVRLLRVGFTENRYVNLIFEHLDFDLHEFISNSRFSKDALTVKSFMYQILSAVEFCHSRKVLHRDLKPRNVLIHQATMLIKLADFGLAREFRDDMMYSEKLGTSWYRAPEVLCDNYQYSAAIDLWSVGCIFAEMVLGEPLFQMIKARDELDAIFRLLGTPTEETWPGVSGLMPNLHLFPNFHPLGLESFLPELERNGLNLLSRMLCMDPNKRISATAALKHPYFMDEDFNFGGKPMEPLMRCIPFP</sequence>
<dbReference type="GO" id="GO:0005737">
    <property type="term" value="C:cytoplasm"/>
    <property type="evidence" value="ECO:0007669"/>
    <property type="project" value="TreeGrafter"/>
</dbReference>
<evidence type="ECO:0000313" key="6">
    <source>
        <dbReference type="EMBL" id="KAK7342840.1"/>
    </source>
</evidence>
<dbReference type="SUPFAM" id="SSF56112">
    <property type="entry name" value="Protein kinase-like (PK-like)"/>
    <property type="match status" value="1"/>
</dbReference>
<evidence type="ECO:0000256" key="3">
    <source>
        <dbReference type="ARBA" id="ARBA00022840"/>
    </source>
</evidence>
<feature type="chain" id="PRO_5042859140" description="Protein kinase domain-containing protein" evidence="4">
    <location>
        <begin position="22"/>
        <end position="342"/>
    </location>
</feature>
<accession>A0AAN9LUU8</accession>
<comment type="similarity">
    <text evidence="1">Belongs to the protein kinase superfamily. CMGC Ser/Thr protein kinase family. CDC2/CDKX subfamily.</text>
</comment>
<keyword evidence="2" id="KW-0547">Nucleotide-binding</keyword>
<dbReference type="GO" id="GO:0030332">
    <property type="term" value="F:cyclin binding"/>
    <property type="evidence" value="ECO:0007669"/>
    <property type="project" value="TreeGrafter"/>
</dbReference>
<dbReference type="GO" id="GO:0010389">
    <property type="term" value="P:regulation of G2/M transition of mitotic cell cycle"/>
    <property type="evidence" value="ECO:0007669"/>
    <property type="project" value="TreeGrafter"/>
</dbReference>
<dbReference type="GO" id="GO:0051445">
    <property type="term" value="P:regulation of meiotic cell cycle"/>
    <property type="evidence" value="ECO:0007669"/>
    <property type="project" value="TreeGrafter"/>
</dbReference>
<dbReference type="GO" id="GO:0007165">
    <property type="term" value="P:signal transduction"/>
    <property type="evidence" value="ECO:0007669"/>
    <property type="project" value="TreeGrafter"/>
</dbReference>
<dbReference type="AlphaFoldDB" id="A0AAN9LUU8"/>
<dbReference type="Gene3D" id="3.30.200.20">
    <property type="entry name" value="Phosphorylase Kinase, domain 1"/>
    <property type="match status" value="1"/>
</dbReference>
<dbReference type="CDD" id="cd07829">
    <property type="entry name" value="STKc_CDK_like"/>
    <property type="match status" value="1"/>
</dbReference>
<dbReference type="GO" id="GO:0005524">
    <property type="term" value="F:ATP binding"/>
    <property type="evidence" value="ECO:0007669"/>
    <property type="project" value="UniProtKB-KW"/>
</dbReference>
<evidence type="ECO:0000256" key="2">
    <source>
        <dbReference type="ARBA" id="ARBA00022741"/>
    </source>
</evidence>
<dbReference type="EMBL" id="JAYMYR010000009">
    <property type="protein sequence ID" value="KAK7342840.1"/>
    <property type="molecule type" value="Genomic_DNA"/>
</dbReference>
<comment type="caution">
    <text evidence="6">The sequence shown here is derived from an EMBL/GenBank/DDBJ whole genome shotgun (WGS) entry which is preliminary data.</text>
</comment>